<dbReference type="Proteomes" id="UP000789706">
    <property type="component" value="Unassembled WGS sequence"/>
</dbReference>
<gene>
    <name evidence="1" type="ORF">DEBURN_LOCUS7414</name>
</gene>
<reference evidence="1" key="1">
    <citation type="submission" date="2021-06" db="EMBL/GenBank/DDBJ databases">
        <authorList>
            <person name="Kallberg Y."/>
            <person name="Tangrot J."/>
            <person name="Rosling A."/>
        </authorList>
    </citation>
    <scope>NUCLEOTIDE SEQUENCE</scope>
    <source>
        <strain evidence="1">AZ414A</strain>
    </source>
</reference>
<proteinExistence type="predicted"/>
<name>A0A9N9FU07_9GLOM</name>
<protein>
    <submittedName>
        <fullName evidence="1">549_t:CDS:1</fullName>
    </submittedName>
</protein>
<sequence>MIRITNYYARTLLRHIKKLAKELSIEPPAPTGRWEDIETYKPKVEEEFSLYILIFLYVHIELVIQSKPLDIFFIVGPTIVDLPSHVKDDNKNLRNDAVCTE</sequence>
<keyword evidence="2" id="KW-1185">Reference proteome</keyword>
<dbReference type="OrthoDB" id="5392646at2759"/>
<dbReference type="AlphaFoldDB" id="A0A9N9FU07"/>
<organism evidence="1 2">
    <name type="scientific">Diversispora eburnea</name>
    <dbReference type="NCBI Taxonomy" id="1213867"/>
    <lineage>
        <taxon>Eukaryota</taxon>
        <taxon>Fungi</taxon>
        <taxon>Fungi incertae sedis</taxon>
        <taxon>Mucoromycota</taxon>
        <taxon>Glomeromycotina</taxon>
        <taxon>Glomeromycetes</taxon>
        <taxon>Diversisporales</taxon>
        <taxon>Diversisporaceae</taxon>
        <taxon>Diversispora</taxon>
    </lineage>
</organism>
<dbReference type="EMBL" id="CAJVPK010000892">
    <property type="protein sequence ID" value="CAG8557483.1"/>
    <property type="molecule type" value="Genomic_DNA"/>
</dbReference>
<comment type="caution">
    <text evidence="1">The sequence shown here is derived from an EMBL/GenBank/DDBJ whole genome shotgun (WGS) entry which is preliminary data.</text>
</comment>
<accession>A0A9N9FU07</accession>
<evidence type="ECO:0000313" key="2">
    <source>
        <dbReference type="Proteomes" id="UP000789706"/>
    </source>
</evidence>
<evidence type="ECO:0000313" key="1">
    <source>
        <dbReference type="EMBL" id="CAG8557483.1"/>
    </source>
</evidence>